<keyword evidence="4" id="KW-1185">Reference proteome</keyword>
<reference evidence="2" key="3">
    <citation type="submission" date="2023-01" db="EMBL/GenBank/DDBJ databases">
        <authorList>
            <person name="Sun Q."/>
            <person name="Evtushenko L."/>
        </authorList>
    </citation>
    <scope>NUCLEOTIDE SEQUENCE</scope>
    <source>
        <strain evidence="2">VKM B-1606</strain>
    </source>
</reference>
<evidence type="ECO:0000313" key="2">
    <source>
        <dbReference type="EMBL" id="GLK57695.1"/>
    </source>
</evidence>
<evidence type="ECO:0000256" key="1">
    <source>
        <dbReference type="SAM" id="MobiDB-lite"/>
    </source>
</evidence>
<feature type="compositionally biased region" description="Basic and acidic residues" evidence="1">
    <location>
        <begin position="64"/>
        <end position="82"/>
    </location>
</feature>
<dbReference type="Pfam" id="PF08811">
    <property type="entry name" value="DUF1800"/>
    <property type="match status" value="1"/>
</dbReference>
<evidence type="ECO:0000313" key="4">
    <source>
        <dbReference type="Proteomes" id="UP000758856"/>
    </source>
</evidence>
<dbReference type="RefSeq" id="WP_204951553.1">
    <property type="nucleotide sequence ID" value="NZ_BSFF01000010.1"/>
</dbReference>
<dbReference type="AlphaFoldDB" id="A0A9W6IYL7"/>
<evidence type="ECO:0000313" key="5">
    <source>
        <dbReference type="Proteomes" id="UP001143400"/>
    </source>
</evidence>
<accession>A0A9W6IYL7</accession>
<dbReference type="EMBL" id="BSFF01000010">
    <property type="protein sequence ID" value="GLK57695.1"/>
    <property type="molecule type" value="Genomic_DNA"/>
</dbReference>
<feature type="region of interest" description="Disordered" evidence="1">
    <location>
        <begin position="1"/>
        <end position="30"/>
    </location>
</feature>
<evidence type="ECO:0000313" key="3">
    <source>
        <dbReference type="EMBL" id="MBM7853093.1"/>
    </source>
</evidence>
<comment type="caution">
    <text evidence="2">The sequence shown here is derived from an EMBL/GenBank/DDBJ whole genome shotgun (WGS) entry which is preliminary data.</text>
</comment>
<feature type="region of interest" description="Disordered" evidence="1">
    <location>
        <begin position="64"/>
        <end position="91"/>
    </location>
</feature>
<protein>
    <submittedName>
        <fullName evidence="3">Uncharacterized protein (DUF1800 family)</fullName>
    </submittedName>
</protein>
<dbReference type="Proteomes" id="UP000758856">
    <property type="component" value="Unassembled WGS sequence"/>
</dbReference>
<proteinExistence type="predicted"/>
<gene>
    <name evidence="2" type="ORF">GCM10008170_37150</name>
    <name evidence="3" type="ORF">JOD31_003344</name>
</gene>
<name>A0A9W6IYL7_9HYPH</name>
<dbReference type="Proteomes" id="UP001143400">
    <property type="component" value="Unassembled WGS sequence"/>
</dbReference>
<dbReference type="EMBL" id="JAFBCY010000004">
    <property type="protein sequence ID" value="MBM7853093.1"/>
    <property type="molecule type" value="Genomic_DNA"/>
</dbReference>
<organism evidence="2 5">
    <name type="scientific">Methylopila capsulata</name>
    <dbReference type="NCBI Taxonomy" id="61654"/>
    <lineage>
        <taxon>Bacteria</taxon>
        <taxon>Pseudomonadati</taxon>
        <taxon>Pseudomonadota</taxon>
        <taxon>Alphaproteobacteria</taxon>
        <taxon>Hyphomicrobiales</taxon>
        <taxon>Methylopilaceae</taxon>
        <taxon>Methylopila</taxon>
    </lineage>
</organism>
<dbReference type="InterPro" id="IPR014917">
    <property type="entry name" value="DUF1800"/>
</dbReference>
<sequence>MEPTHPSLLAVGRFGLGASKDGPPSDPRAYVDRQLDVSLPSYQGELRDTPGQLRTMVERRQYQREKINEKVAANREAKRKGEASAGGGDMADGEMAAAANEMAPGGGMAGDDDMAMDDGMARRKKRDKRRGEFDIDMTGVAKANNRAEDFHAWLESVRDSPCPYQERLALYWGNHFTVAAVKGKVAITVGPFQREVVRPNVVGSFHDMLVASTTHPSMIFYLDNERSIGPKSKVGQRGKRGINENLAREVLELHTLGADGGYTQADVTSFANVLSGWTVDLNPESDACGTTVFKEAWHEPGAKTVLGKRYADDGEGQLRAILKDLAEHPSTARHVSRRFARAFVADEASPALLAALERSFEDTGGDLKALARTLARHDEAWTAQPAKLRPPIEFVASVARLLGATPRPPVPYVALVAMGQPYLTAPSPKGWSDDDDAWATSDGIKTRLDWAQDLSARHADRLNMKQLVDTQLAGLLSDETRTAVLRGESQEQALTLLLLSPDFQRR</sequence>
<reference evidence="2" key="1">
    <citation type="journal article" date="2014" name="Int. J. Syst. Evol. Microbiol.">
        <title>Complete genome sequence of Corynebacterium casei LMG S-19264T (=DSM 44701T), isolated from a smear-ripened cheese.</title>
        <authorList>
            <consortium name="US DOE Joint Genome Institute (JGI-PGF)"/>
            <person name="Walter F."/>
            <person name="Albersmeier A."/>
            <person name="Kalinowski J."/>
            <person name="Ruckert C."/>
        </authorList>
    </citation>
    <scope>NUCLEOTIDE SEQUENCE</scope>
    <source>
        <strain evidence="2">VKM B-1606</strain>
    </source>
</reference>
<reference evidence="3 4" key="2">
    <citation type="submission" date="2021-01" db="EMBL/GenBank/DDBJ databases">
        <title>Genomic Encyclopedia of Type Strains, Phase IV (KMG-IV): sequencing the most valuable type-strain genomes for metagenomic binning, comparative biology and taxonomic classification.</title>
        <authorList>
            <person name="Goeker M."/>
        </authorList>
    </citation>
    <scope>NUCLEOTIDE SEQUENCE [LARGE SCALE GENOMIC DNA]</scope>
    <source>
        <strain evidence="3 4">DSM 6130</strain>
    </source>
</reference>